<evidence type="ECO:0000256" key="9">
    <source>
        <dbReference type="RuleBase" id="RU003357"/>
    </source>
</evidence>
<dbReference type="FunFam" id="2.60.40.1120:FF:000003">
    <property type="entry name" value="Outer membrane protein Omp121"/>
    <property type="match status" value="1"/>
</dbReference>
<proteinExistence type="inferred from homology"/>
<feature type="chain" id="PRO_5010303974" evidence="10">
    <location>
        <begin position="26"/>
        <end position="978"/>
    </location>
</feature>
<organism evidence="13 14">
    <name type="scientific">Draconibacterium orientale</name>
    <dbReference type="NCBI Taxonomy" id="1168034"/>
    <lineage>
        <taxon>Bacteria</taxon>
        <taxon>Pseudomonadati</taxon>
        <taxon>Bacteroidota</taxon>
        <taxon>Bacteroidia</taxon>
        <taxon>Marinilabiliales</taxon>
        <taxon>Prolixibacteraceae</taxon>
        <taxon>Draconibacterium</taxon>
    </lineage>
</organism>
<keyword evidence="7 8" id="KW-0998">Cell outer membrane</keyword>
<evidence type="ECO:0000259" key="11">
    <source>
        <dbReference type="Pfam" id="PF00593"/>
    </source>
</evidence>
<feature type="signal peptide" evidence="10">
    <location>
        <begin position="1"/>
        <end position="25"/>
    </location>
</feature>
<dbReference type="NCBIfam" id="TIGR04057">
    <property type="entry name" value="SusC_RagA_signa"/>
    <property type="match status" value="1"/>
</dbReference>
<dbReference type="NCBIfam" id="TIGR04056">
    <property type="entry name" value="OMP_RagA_SusC"/>
    <property type="match status" value="1"/>
</dbReference>
<dbReference type="InterPro" id="IPR012910">
    <property type="entry name" value="Plug_dom"/>
</dbReference>
<keyword evidence="2 8" id="KW-0813">Transport</keyword>
<name>A0A1H9ZLV2_9BACT</name>
<evidence type="ECO:0000256" key="4">
    <source>
        <dbReference type="ARBA" id="ARBA00022692"/>
    </source>
</evidence>
<evidence type="ECO:0000259" key="12">
    <source>
        <dbReference type="Pfam" id="PF07715"/>
    </source>
</evidence>
<evidence type="ECO:0000313" key="14">
    <source>
        <dbReference type="Proteomes" id="UP000181981"/>
    </source>
</evidence>
<keyword evidence="4 8" id="KW-0812">Transmembrane</keyword>
<accession>A0A1H9ZLV2</accession>
<dbReference type="AlphaFoldDB" id="A0A1H9ZLV2"/>
<evidence type="ECO:0000256" key="8">
    <source>
        <dbReference type="PROSITE-ProRule" id="PRU01360"/>
    </source>
</evidence>
<dbReference type="FunFam" id="2.170.130.10:FF:000008">
    <property type="entry name" value="SusC/RagA family TonB-linked outer membrane protein"/>
    <property type="match status" value="1"/>
</dbReference>
<comment type="subcellular location">
    <subcellularLocation>
        <location evidence="1 8">Cell outer membrane</location>
        <topology evidence="1 8">Multi-pass membrane protein</topology>
    </subcellularLocation>
</comment>
<sequence>MRIIRKNLKVVLFLVAMLSFTLGYAQVKTVTGTVSDAGNGEPLPGVTIVVKGTTQGTITDFDGNFSLNVEEGQTIVLSYIGYTPQEVIISASNLVNVKLEQSTENLDEVVVIGYGQVKKEDATGSVTAVRADDFNKGNITSPQDLLVGKASGVVITSSGGAPGAGSTIRIRGGSSLNASNDPLIIIDGIPIANDDVSGGNNFMSFVNPNDIESMTVLKDASATAIYGSRASNGVIIITTKKGQAGRPMQINVDVKTSVSTPIKYVDVYSGDEIRQIAQSKPELYSPETYDLLWNANTNWQEEIFRTSISQDNNVSISGSVKNIPYRASVGYTNQNGILKNTYMRRLTGSLSVNPTLLEGALKVNLNVKGMTTDNNFGDSGAIGSAISMDPTKPVYDASKTGSAGYFQWENYGANLGTPNPVEQLMEVDNKSDVNRIVANAQFDYKIPFIEGLNANLNIATDQSKGDGYNNRPVTSPSTLTGETVGMVSTFWSENSNDLLDFYLNYKTDIEKINSVLDATAGYSWQHFQREGGNYREGISQPESSYISENYLVSFFGRVNYTLADKYLLTFTLRNDGSSRFQGDNQWGLFPSAAFAWKIKNESFLQDADFLSNLKLRLGWGVTGQQDIGNDYPAQATYVSSSGGSWYPINGEYQPTLRPNAYDPDIKWEETTTQNIGLDFGFMKDRITGAIDVYKRVTDDLLNTVTIPTGSNFSNTLLTNVGSLENKGVELSIDWRAISREDMFLNIGFNISYNDNKITKLLLNDDPDYIGILYGGAMTGVNQVTRVGYPAYSFFVNQQVYYPNGKPIEGMYVDLSGEGGTVNGDNNDKYIYHNPVADVLMGLSASFNYKNFDASFSSRISLGNYVYDGVTAGSSYDQMYQIGYWKNMPRTLNETQFVKRQFTSDYLVSNASFFKLDNVSVGYTFNELKGRLIPRLSFTVQNAVTITKYDGLDPEVSGGIDNNFYPRPRTFMLGIGFTY</sequence>
<evidence type="ECO:0000256" key="10">
    <source>
        <dbReference type="SAM" id="SignalP"/>
    </source>
</evidence>
<dbReference type="Pfam" id="PF00593">
    <property type="entry name" value="TonB_dep_Rec_b-barrel"/>
    <property type="match status" value="1"/>
</dbReference>
<dbReference type="RefSeq" id="WP_038557478.1">
    <property type="nucleotide sequence ID" value="NZ_FOHT01000002.1"/>
</dbReference>
<keyword evidence="10" id="KW-0732">Signal</keyword>
<keyword evidence="6 8" id="KW-0472">Membrane</keyword>
<dbReference type="InterPro" id="IPR023997">
    <property type="entry name" value="TonB-dep_OMP_SusC/RagA_CS"/>
</dbReference>
<evidence type="ECO:0000256" key="1">
    <source>
        <dbReference type="ARBA" id="ARBA00004571"/>
    </source>
</evidence>
<feature type="domain" description="TonB-dependent receptor plug" evidence="12">
    <location>
        <begin position="118"/>
        <end position="234"/>
    </location>
</feature>
<gene>
    <name evidence="13" type="ORF">SAMN05444285_102184</name>
</gene>
<keyword evidence="5 9" id="KW-0798">TonB box</keyword>
<dbReference type="GO" id="GO:0009279">
    <property type="term" value="C:cell outer membrane"/>
    <property type="evidence" value="ECO:0007669"/>
    <property type="project" value="UniProtKB-SubCell"/>
</dbReference>
<dbReference type="InterPro" id="IPR023996">
    <property type="entry name" value="TonB-dep_OMP_SusC/RagA"/>
</dbReference>
<dbReference type="SUPFAM" id="SSF49464">
    <property type="entry name" value="Carboxypeptidase regulatory domain-like"/>
    <property type="match status" value="1"/>
</dbReference>
<dbReference type="InterPro" id="IPR037066">
    <property type="entry name" value="Plug_dom_sf"/>
</dbReference>
<dbReference type="Pfam" id="PF07715">
    <property type="entry name" value="Plug"/>
    <property type="match status" value="1"/>
</dbReference>
<dbReference type="PROSITE" id="PS52016">
    <property type="entry name" value="TONB_DEPENDENT_REC_3"/>
    <property type="match status" value="1"/>
</dbReference>
<dbReference type="InterPro" id="IPR000531">
    <property type="entry name" value="Beta-barrel_TonB"/>
</dbReference>
<dbReference type="Proteomes" id="UP000181981">
    <property type="component" value="Unassembled WGS sequence"/>
</dbReference>
<dbReference type="InterPro" id="IPR036942">
    <property type="entry name" value="Beta-barrel_TonB_sf"/>
</dbReference>
<evidence type="ECO:0000256" key="3">
    <source>
        <dbReference type="ARBA" id="ARBA00022452"/>
    </source>
</evidence>
<evidence type="ECO:0000256" key="2">
    <source>
        <dbReference type="ARBA" id="ARBA00022448"/>
    </source>
</evidence>
<reference evidence="13 14" key="1">
    <citation type="submission" date="2016-10" db="EMBL/GenBank/DDBJ databases">
        <authorList>
            <person name="de Groot N.N."/>
        </authorList>
    </citation>
    <scope>NUCLEOTIDE SEQUENCE [LARGE SCALE GENOMIC DNA]</scope>
    <source>
        <strain evidence="13 14">DSM 25947</strain>
    </source>
</reference>
<evidence type="ECO:0000256" key="6">
    <source>
        <dbReference type="ARBA" id="ARBA00023136"/>
    </source>
</evidence>
<keyword evidence="3 8" id="KW-1134">Transmembrane beta strand</keyword>
<dbReference type="Pfam" id="PF13715">
    <property type="entry name" value="CarbopepD_reg_2"/>
    <property type="match status" value="1"/>
</dbReference>
<dbReference type="Gene3D" id="2.170.130.10">
    <property type="entry name" value="TonB-dependent receptor, plug domain"/>
    <property type="match status" value="1"/>
</dbReference>
<dbReference type="Gene3D" id="2.60.40.1120">
    <property type="entry name" value="Carboxypeptidase-like, regulatory domain"/>
    <property type="match status" value="1"/>
</dbReference>
<dbReference type="SUPFAM" id="SSF56935">
    <property type="entry name" value="Porins"/>
    <property type="match status" value="1"/>
</dbReference>
<dbReference type="EMBL" id="FOHT01000002">
    <property type="protein sequence ID" value="SES82325.1"/>
    <property type="molecule type" value="Genomic_DNA"/>
</dbReference>
<dbReference type="InterPro" id="IPR008969">
    <property type="entry name" value="CarboxyPept-like_regulatory"/>
</dbReference>
<evidence type="ECO:0000256" key="5">
    <source>
        <dbReference type="ARBA" id="ARBA00023077"/>
    </source>
</evidence>
<dbReference type="InterPro" id="IPR039426">
    <property type="entry name" value="TonB-dep_rcpt-like"/>
</dbReference>
<feature type="domain" description="TonB-dependent receptor-like beta-barrel" evidence="11">
    <location>
        <begin position="405"/>
        <end position="853"/>
    </location>
</feature>
<dbReference type="Gene3D" id="2.40.170.20">
    <property type="entry name" value="TonB-dependent receptor, beta-barrel domain"/>
    <property type="match status" value="1"/>
</dbReference>
<evidence type="ECO:0000256" key="7">
    <source>
        <dbReference type="ARBA" id="ARBA00023237"/>
    </source>
</evidence>
<comment type="similarity">
    <text evidence="8 9">Belongs to the TonB-dependent receptor family.</text>
</comment>
<protein>
    <submittedName>
        <fullName evidence="13">Iron complex outermembrane recepter protein</fullName>
    </submittedName>
</protein>
<evidence type="ECO:0000313" key="13">
    <source>
        <dbReference type="EMBL" id="SES82325.1"/>
    </source>
</evidence>